<feature type="transmembrane region" description="Helical" evidence="18">
    <location>
        <begin position="337"/>
        <end position="366"/>
    </location>
</feature>
<dbReference type="CDD" id="cd02953">
    <property type="entry name" value="DsbDgamma"/>
    <property type="match status" value="1"/>
</dbReference>
<dbReference type="GO" id="GO:0017004">
    <property type="term" value="P:cytochrome complex assembly"/>
    <property type="evidence" value="ECO:0007669"/>
    <property type="project" value="UniProtKB-UniRule"/>
</dbReference>
<feature type="transmembrane region" description="Helical" evidence="18">
    <location>
        <begin position="410"/>
        <end position="428"/>
    </location>
</feature>
<dbReference type="PROSITE" id="PS00194">
    <property type="entry name" value="THIOREDOXIN_1"/>
    <property type="match status" value="1"/>
</dbReference>
<dbReference type="InterPro" id="IPR022910">
    <property type="entry name" value="Thiol_diS_interchange_DbsD"/>
</dbReference>
<evidence type="ECO:0000256" key="12">
    <source>
        <dbReference type="ARBA" id="ARBA00023027"/>
    </source>
</evidence>
<dbReference type="InterPro" id="IPR036929">
    <property type="entry name" value="DsbDN_sf"/>
</dbReference>
<evidence type="ECO:0000256" key="3">
    <source>
        <dbReference type="ARBA" id="ARBA00022448"/>
    </source>
</evidence>
<dbReference type="SUPFAM" id="SSF74863">
    <property type="entry name" value="Thiol:disulfide interchange protein DsbD, N-terminal domain (DsbD-alpha)"/>
    <property type="match status" value="1"/>
</dbReference>
<evidence type="ECO:0000256" key="4">
    <source>
        <dbReference type="ARBA" id="ARBA00022475"/>
    </source>
</evidence>
<evidence type="ECO:0000256" key="18">
    <source>
        <dbReference type="HAMAP-Rule" id="MF_00399"/>
    </source>
</evidence>
<evidence type="ECO:0000313" key="21">
    <source>
        <dbReference type="Proteomes" id="UP000482155"/>
    </source>
</evidence>
<dbReference type="PROSITE" id="PS51352">
    <property type="entry name" value="THIOREDOXIN_2"/>
    <property type="match status" value="1"/>
</dbReference>
<feature type="signal peptide" evidence="18">
    <location>
        <begin position="1"/>
        <end position="28"/>
    </location>
</feature>
<sequence length="620" mass="65086" precursor="true">MFKSTFSSRLVRLLQVAMLLLAAAVAHAEEDFLDPEKAFKFSARMLDQKTAEVTYTIADGYYMYRERFAVKADGATVGEPVIPPGKVKYDETFQKNVETYRKAVTITVPVDASGNFTLRVTGQGCADQGLCYPPMESTASLSPTGGAGLLSQLKSGSAAGNGGMSLSGAANSSVNSPAIDTPASQATGGTRQAAIQDESDMGRIEASLKSGKLSAILPLFLLLGIGLSFTPCVLPMMPILSSIILGEGTQVRRGRGFALSVAYSLGMALVYTALGIAAGFVGEGLSAALQNPWMLGAFALLMAGLSLSMFGVYQLQVPAALQQKLVSASDRQAAGKMAGVFAMGAISALIVGPCVAAPLAGALLYISQTRDVIIGGSALFAMAIGMSVPLMLIGVSAGTLLPRAGAWMESVKYFFGVLMLGLAIWIVMPVLPAWIAMVGWAALGIGYGAYLLFARRWKWVAKAFGVVFVLLGAVQLVGAATGGRDALAPLAHLTGAKAGAHVQFKRIKSVAELDAALASTNGKTAMLDFYADWCVSCKEMEKLTFSDPRVQGQLAGMVLLQADVTANNEDDKALLRRFKLFGPPGIIFFDRQGKEIQGGRVIGYQNADKFTRSLDAAGKG</sequence>
<keyword evidence="21" id="KW-1185">Reference proteome</keyword>
<feature type="chain" id="PRO_5025735130" description="Thiol:disulfide interchange protein DsbD" evidence="18">
    <location>
        <begin position="29"/>
        <end position="620"/>
    </location>
</feature>
<dbReference type="Gene3D" id="2.60.40.1250">
    <property type="entry name" value="Thiol:disulfide interchange protein DsbD, N-terminal domain"/>
    <property type="match status" value="1"/>
</dbReference>
<evidence type="ECO:0000256" key="9">
    <source>
        <dbReference type="ARBA" id="ARBA00022982"/>
    </source>
</evidence>
<dbReference type="GO" id="GO:0045454">
    <property type="term" value="P:cell redox homeostasis"/>
    <property type="evidence" value="ECO:0007669"/>
    <property type="project" value="TreeGrafter"/>
</dbReference>
<protein>
    <recommendedName>
        <fullName evidence="18">Thiol:disulfide interchange protein DsbD</fullName>
        <ecNumber evidence="18">1.8.1.8</ecNumber>
    </recommendedName>
    <alternativeName>
        <fullName evidence="18">Protein-disulfide reductase</fullName>
        <shortName evidence="18">Disulfide reductase</shortName>
    </alternativeName>
</protein>
<dbReference type="InterPro" id="IPR012336">
    <property type="entry name" value="Thioredoxin-like_fold"/>
</dbReference>
<feature type="transmembrane region" description="Helical" evidence="18">
    <location>
        <begin position="293"/>
        <end position="316"/>
    </location>
</feature>
<dbReference type="PANTHER" id="PTHR32234:SF0">
    <property type="entry name" value="THIOL:DISULFIDE INTERCHANGE PROTEIN DSBD"/>
    <property type="match status" value="1"/>
</dbReference>
<evidence type="ECO:0000313" key="20">
    <source>
        <dbReference type="EMBL" id="NEX61483.1"/>
    </source>
</evidence>
<gene>
    <name evidence="18 20" type="primary">dsbD</name>
    <name evidence="20" type="ORF">G3574_10360</name>
</gene>
<dbReference type="GO" id="GO:0005886">
    <property type="term" value="C:plasma membrane"/>
    <property type="evidence" value="ECO:0007669"/>
    <property type="project" value="UniProtKB-SubCell"/>
</dbReference>
<dbReference type="Pfam" id="PF13098">
    <property type="entry name" value="Thioredoxin_2"/>
    <property type="match status" value="1"/>
</dbReference>
<dbReference type="InterPro" id="IPR036249">
    <property type="entry name" value="Thioredoxin-like_sf"/>
</dbReference>
<comment type="similarity">
    <text evidence="2 18">Belongs to the thioredoxin family. DsbD subfamily.</text>
</comment>
<evidence type="ECO:0000256" key="10">
    <source>
        <dbReference type="ARBA" id="ARBA00022989"/>
    </source>
</evidence>
<feature type="transmembrane region" description="Helical" evidence="18">
    <location>
        <begin position="219"/>
        <end position="245"/>
    </location>
</feature>
<feature type="transmembrane region" description="Helical" evidence="18">
    <location>
        <begin position="460"/>
        <end position="480"/>
    </location>
</feature>
<dbReference type="EMBL" id="JAAIVB010000036">
    <property type="protein sequence ID" value="NEX61483.1"/>
    <property type="molecule type" value="Genomic_DNA"/>
</dbReference>
<feature type="disulfide bond" description="Redox-active" evidence="18">
    <location>
        <begin position="232"/>
        <end position="354"/>
    </location>
</feature>
<keyword evidence="9 18" id="KW-0249">Electron transport</keyword>
<feature type="domain" description="Thioredoxin" evidence="19">
    <location>
        <begin position="482"/>
        <end position="619"/>
    </location>
</feature>
<keyword evidence="5 18" id="KW-0997">Cell inner membrane</keyword>
<reference evidence="20 21" key="1">
    <citation type="submission" date="2020-02" db="EMBL/GenBank/DDBJ databases">
        <authorList>
            <person name="Kim M.K."/>
        </authorList>
    </citation>
    <scope>NUCLEOTIDE SEQUENCE [LARGE SCALE GENOMIC DNA]</scope>
    <source>
        <strain evidence="20 21">17J57-3</strain>
    </source>
</reference>
<evidence type="ECO:0000256" key="16">
    <source>
        <dbReference type="ARBA" id="ARBA00047388"/>
    </source>
</evidence>
<evidence type="ECO:0000256" key="2">
    <source>
        <dbReference type="ARBA" id="ARBA00007241"/>
    </source>
</evidence>
<feature type="disulfide bond" description="Redox-active" evidence="18">
    <location>
        <begin position="125"/>
        <end position="131"/>
    </location>
</feature>
<comment type="function">
    <text evidence="18">Required to facilitate the formation of correct disulfide bonds in some periplasmic proteins and for the assembly of the periplasmic c-type cytochromes. Acts by transferring electrons from cytoplasmic thioredoxin to the periplasm. This transfer involves a cascade of disulfide bond formation and reduction steps.</text>
</comment>
<accession>A0A6B3SL14</accession>
<evidence type="ECO:0000256" key="13">
    <source>
        <dbReference type="ARBA" id="ARBA00023136"/>
    </source>
</evidence>
<keyword evidence="11 18" id="KW-0560">Oxidoreductase</keyword>
<keyword evidence="8 18" id="KW-0201">Cytochrome c-type biogenesis</keyword>
<proteinExistence type="inferred from homology"/>
<keyword evidence="3 18" id="KW-0813">Transport</keyword>
<dbReference type="InterPro" id="IPR013766">
    <property type="entry name" value="Thioredoxin_domain"/>
</dbReference>
<evidence type="ECO:0000256" key="7">
    <source>
        <dbReference type="ARBA" id="ARBA00022729"/>
    </source>
</evidence>
<feature type="transmembrane region" description="Helical" evidence="18">
    <location>
        <begin position="257"/>
        <end position="281"/>
    </location>
</feature>
<dbReference type="InterPro" id="IPR017937">
    <property type="entry name" value="Thioredoxin_CS"/>
</dbReference>
<dbReference type="PANTHER" id="PTHR32234">
    <property type="entry name" value="THIOL:DISULFIDE INTERCHANGE PROTEIN DSBD"/>
    <property type="match status" value="1"/>
</dbReference>
<evidence type="ECO:0000256" key="11">
    <source>
        <dbReference type="ARBA" id="ARBA00023002"/>
    </source>
</evidence>
<dbReference type="Pfam" id="PF11412">
    <property type="entry name" value="DsbD_N"/>
    <property type="match status" value="1"/>
</dbReference>
<comment type="caution">
    <text evidence="20">The sequence shown here is derived from an EMBL/GenBank/DDBJ whole genome shotgun (WGS) entry which is preliminary data.</text>
</comment>
<keyword evidence="12 18" id="KW-0520">NAD</keyword>
<dbReference type="RefSeq" id="WP_163962741.1">
    <property type="nucleotide sequence ID" value="NZ_JAAIVB010000036.1"/>
</dbReference>
<evidence type="ECO:0000256" key="17">
    <source>
        <dbReference type="ARBA" id="ARBA00047804"/>
    </source>
</evidence>
<comment type="catalytic activity">
    <reaction evidence="16 18">
        <text>[protein]-dithiol + NAD(+) = [protein]-disulfide + NADH + H(+)</text>
        <dbReference type="Rhea" id="RHEA:18749"/>
        <dbReference type="Rhea" id="RHEA-COMP:10593"/>
        <dbReference type="Rhea" id="RHEA-COMP:10594"/>
        <dbReference type="ChEBI" id="CHEBI:15378"/>
        <dbReference type="ChEBI" id="CHEBI:29950"/>
        <dbReference type="ChEBI" id="CHEBI:50058"/>
        <dbReference type="ChEBI" id="CHEBI:57540"/>
        <dbReference type="ChEBI" id="CHEBI:57945"/>
        <dbReference type="EC" id="1.8.1.8"/>
    </reaction>
</comment>
<evidence type="ECO:0000256" key="8">
    <source>
        <dbReference type="ARBA" id="ARBA00022748"/>
    </source>
</evidence>
<dbReference type="Proteomes" id="UP000482155">
    <property type="component" value="Unassembled WGS sequence"/>
</dbReference>
<keyword evidence="13 18" id="KW-0472">Membrane</keyword>
<dbReference type="HAMAP" id="MF_00399">
    <property type="entry name" value="DbsD"/>
    <property type="match status" value="1"/>
</dbReference>
<organism evidence="20 21">
    <name type="scientific">Noviherbaspirillum galbum</name>
    <dbReference type="NCBI Taxonomy" id="2709383"/>
    <lineage>
        <taxon>Bacteria</taxon>
        <taxon>Pseudomonadati</taxon>
        <taxon>Pseudomonadota</taxon>
        <taxon>Betaproteobacteria</taxon>
        <taxon>Burkholderiales</taxon>
        <taxon>Oxalobacteraceae</taxon>
        <taxon>Noviherbaspirillum</taxon>
    </lineage>
</organism>
<dbReference type="AlphaFoldDB" id="A0A6B3SL14"/>
<keyword evidence="15 18" id="KW-0676">Redox-active center</keyword>
<dbReference type="GO" id="GO:0047134">
    <property type="term" value="F:protein-disulfide reductase [NAD(P)H] activity"/>
    <property type="evidence" value="ECO:0007669"/>
    <property type="project" value="UniProtKB-UniRule"/>
</dbReference>
<evidence type="ECO:0000256" key="1">
    <source>
        <dbReference type="ARBA" id="ARBA00004429"/>
    </source>
</evidence>
<keyword evidence="6 18" id="KW-0812">Transmembrane</keyword>
<keyword evidence="10 18" id="KW-1133">Transmembrane helix</keyword>
<comment type="catalytic activity">
    <reaction evidence="17 18">
        <text>[protein]-dithiol + NADP(+) = [protein]-disulfide + NADPH + H(+)</text>
        <dbReference type="Rhea" id="RHEA:18753"/>
        <dbReference type="Rhea" id="RHEA-COMP:10593"/>
        <dbReference type="Rhea" id="RHEA-COMP:10594"/>
        <dbReference type="ChEBI" id="CHEBI:15378"/>
        <dbReference type="ChEBI" id="CHEBI:29950"/>
        <dbReference type="ChEBI" id="CHEBI:50058"/>
        <dbReference type="ChEBI" id="CHEBI:57783"/>
        <dbReference type="ChEBI" id="CHEBI:58349"/>
        <dbReference type="EC" id="1.8.1.8"/>
    </reaction>
</comment>
<evidence type="ECO:0000256" key="5">
    <source>
        <dbReference type="ARBA" id="ARBA00022519"/>
    </source>
</evidence>
<dbReference type="InterPro" id="IPR035671">
    <property type="entry name" value="DsbD_gamma"/>
</dbReference>
<dbReference type="SUPFAM" id="SSF52833">
    <property type="entry name" value="Thioredoxin-like"/>
    <property type="match status" value="1"/>
</dbReference>
<evidence type="ECO:0000256" key="6">
    <source>
        <dbReference type="ARBA" id="ARBA00022692"/>
    </source>
</evidence>
<feature type="transmembrane region" description="Helical" evidence="18">
    <location>
        <begin position="372"/>
        <end position="398"/>
    </location>
</feature>
<feature type="transmembrane region" description="Helical" evidence="18">
    <location>
        <begin position="434"/>
        <end position="453"/>
    </location>
</feature>
<dbReference type="EC" id="1.8.1.8" evidence="18"/>
<dbReference type="Gene3D" id="3.40.30.10">
    <property type="entry name" value="Glutaredoxin"/>
    <property type="match status" value="1"/>
</dbReference>
<dbReference type="NCBIfam" id="NF001419">
    <property type="entry name" value="PRK00293.1"/>
    <property type="match status" value="1"/>
</dbReference>
<dbReference type="InterPro" id="IPR028250">
    <property type="entry name" value="DsbDN"/>
</dbReference>
<keyword evidence="7 18" id="KW-0732">Signal</keyword>
<keyword evidence="14 18" id="KW-1015">Disulfide bond</keyword>
<evidence type="ECO:0000256" key="15">
    <source>
        <dbReference type="ARBA" id="ARBA00023284"/>
    </source>
</evidence>
<evidence type="ECO:0000259" key="19">
    <source>
        <dbReference type="PROSITE" id="PS51352"/>
    </source>
</evidence>
<feature type="disulfide bond" description="Redox-active" evidence="18">
    <location>
        <begin position="534"/>
        <end position="537"/>
    </location>
</feature>
<dbReference type="InterPro" id="IPR003834">
    <property type="entry name" value="Cyt_c_assmbl_TM_dom"/>
</dbReference>
<keyword evidence="4 18" id="KW-1003">Cell membrane</keyword>
<dbReference type="GO" id="GO:0009055">
    <property type="term" value="F:electron transfer activity"/>
    <property type="evidence" value="ECO:0007669"/>
    <property type="project" value="UniProtKB-UniRule"/>
</dbReference>
<name>A0A6B3SL14_9BURK</name>
<comment type="subcellular location">
    <subcellularLocation>
        <location evidence="1 18">Cell inner membrane</location>
        <topology evidence="1 18">Multi-pass membrane protein</topology>
    </subcellularLocation>
</comment>
<dbReference type="Pfam" id="PF02683">
    <property type="entry name" value="DsbD_TM"/>
    <property type="match status" value="1"/>
</dbReference>
<evidence type="ECO:0000256" key="14">
    <source>
        <dbReference type="ARBA" id="ARBA00023157"/>
    </source>
</evidence>